<evidence type="ECO:0000256" key="1">
    <source>
        <dbReference type="SAM" id="MobiDB-lite"/>
    </source>
</evidence>
<dbReference type="Proteomes" id="UP000436088">
    <property type="component" value="Unassembled WGS sequence"/>
</dbReference>
<evidence type="ECO:0000313" key="3">
    <source>
        <dbReference type="Proteomes" id="UP000436088"/>
    </source>
</evidence>
<feature type="compositionally biased region" description="Basic and acidic residues" evidence="1">
    <location>
        <begin position="77"/>
        <end position="98"/>
    </location>
</feature>
<dbReference type="EMBL" id="VEPZ02001051">
    <property type="protein sequence ID" value="KAE8697459.1"/>
    <property type="molecule type" value="Genomic_DNA"/>
</dbReference>
<evidence type="ECO:0000313" key="2">
    <source>
        <dbReference type="EMBL" id="KAE8697459.1"/>
    </source>
</evidence>
<organism evidence="2 3">
    <name type="scientific">Hibiscus syriacus</name>
    <name type="common">Rose of Sharon</name>
    <dbReference type="NCBI Taxonomy" id="106335"/>
    <lineage>
        <taxon>Eukaryota</taxon>
        <taxon>Viridiplantae</taxon>
        <taxon>Streptophyta</taxon>
        <taxon>Embryophyta</taxon>
        <taxon>Tracheophyta</taxon>
        <taxon>Spermatophyta</taxon>
        <taxon>Magnoliopsida</taxon>
        <taxon>eudicotyledons</taxon>
        <taxon>Gunneridae</taxon>
        <taxon>Pentapetalae</taxon>
        <taxon>rosids</taxon>
        <taxon>malvids</taxon>
        <taxon>Malvales</taxon>
        <taxon>Malvaceae</taxon>
        <taxon>Malvoideae</taxon>
        <taxon>Hibiscus</taxon>
    </lineage>
</organism>
<keyword evidence="3" id="KW-1185">Reference proteome</keyword>
<protein>
    <submittedName>
        <fullName evidence="2">Uncharacterized protein</fullName>
    </submittedName>
</protein>
<proteinExistence type="predicted"/>
<sequence length="109" mass="12195">MKMAPQNKTERVTVGCDDEGDIHDVKFANRDCCFCMPCHGSIWLQRLAMNDTNSILSTHRTTKRRGGRDGGGGFENGRIRLPERNGRHSCDGSKRTELVTEEGNSVTIR</sequence>
<reference evidence="2" key="1">
    <citation type="submission" date="2019-09" db="EMBL/GenBank/DDBJ databases">
        <title>Draft genome information of white flower Hibiscus syriacus.</title>
        <authorList>
            <person name="Kim Y.-M."/>
        </authorList>
    </citation>
    <scope>NUCLEOTIDE SEQUENCE [LARGE SCALE GENOMIC DNA]</scope>
    <source>
        <strain evidence="2">YM2019G1</strain>
    </source>
</reference>
<accession>A0A6A3A2P8</accession>
<gene>
    <name evidence="2" type="ORF">F3Y22_tig00110621pilonHSYRG00301</name>
</gene>
<comment type="caution">
    <text evidence="2">The sequence shown here is derived from an EMBL/GenBank/DDBJ whole genome shotgun (WGS) entry which is preliminary data.</text>
</comment>
<feature type="region of interest" description="Disordered" evidence="1">
    <location>
        <begin position="58"/>
        <end position="109"/>
    </location>
</feature>
<name>A0A6A3A2P8_HIBSY</name>
<dbReference type="AlphaFoldDB" id="A0A6A3A2P8"/>